<name>A0AAW0V2M3_SCYPA</name>
<organism evidence="2 3">
    <name type="scientific">Scylla paramamosain</name>
    <name type="common">Mud crab</name>
    <dbReference type="NCBI Taxonomy" id="85552"/>
    <lineage>
        <taxon>Eukaryota</taxon>
        <taxon>Metazoa</taxon>
        <taxon>Ecdysozoa</taxon>
        <taxon>Arthropoda</taxon>
        <taxon>Crustacea</taxon>
        <taxon>Multicrustacea</taxon>
        <taxon>Malacostraca</taxon>
        <taxon>Eumalacostraca</taxon>
        <taxon>Eucarida</taxon>
        <taxon>Decapoda</taxon>
        <taxon>Pleocyemata</taxon>
        <taxon>Brachyura</taxon>
        <taxon>Eubrachyura</taxon>
        <taxon>Portunoidea</taxon>
        <taxon>Portunidae</taxon>
        <taxon>Portuninae</taxon>
        <taxon>Scylla</taxon>
    </lineage>
</organism>
<keyword evidence="1" id="KW-1133">Transmembrane helix</keyword>
<reference evidence="2 3" key="1">
    <citation type="submission" date="2023-03" db="EMBL/GenBank/DDBJ databases">
        <title>High-quality genome of Scylla paramamosain provides insights in environmental adaptation.</title>
        <authorList>
            <person name="Zhang L."/>
        </authorList>
    </citation>
    <scope>NUCLEOTIDE SEQUENCE [LARGE SCALE GENOMIC DNA]</scope>
    <source>
        <strain evidence="2">LZ_2023a</strain>
        <tissue evidence="2">Muscle</tissue>
    </source>
</reference>
<comment type="caution">
    <text evidence="2">The sequence shown here is derived from an EMBL/GenBank/DDBJ whole genome shotgun (WGS) entry which is preliminary data.</text>
</comment>
<evidence type="ECO:0000256" key="1">
    <source>
        <dbReference type="SAM" id="Phobius"/>
    </source>
</evidence>
<feature type="transmembrane region" description="Helical" evidence="1">
    <location>
        <begin position="21"/>
        <end position="39"/>
    </location>
</feature>
<keyword evidence="1" id="KW-0472">Membrane</keyword>
<proteinExistence type="predicted"/>
<accession>A0AAW0V2M3</accession>
<protein>
    <submittedName>
        <fullName evidence="2">Uncharacterized protein</fullName>
    </submittedName>
</protein>
<dbReference type="AlphaFoldDB" id="A0AAW0V2M3"/>
<dbReference type="Proteomes" id="UP001487740">
    <property type="component" value="Unassembled WGS sequence"/>
</dbReference>
<keyword evidence="1" id="KW-0812">Transmembrane</keyword>
<evidence type="ECO:0000313" key="3">
    <source>
        <dbReference type="Proteomes" id="UP001487740"/>
    </source>
</evidence>
<gene>
    <name evidence="2" type="ORF">O3P69_001461</name>
</gene>
<sequence length="104" mass="12079">MPFARIFADSRRRELRCMLQVFVYLFLFTGLLLCTLPEHFDPQPHEAGAGLRRRCGLFLIAILGYALMSPLFRRVTSLQEVKAWAHRRLFLSTRLAFSSCNVFV</sequence>
<dbReference type="EMBL" id="JARAKH010000003">
    <property type="protein sequence ID" value="KAK8404867.1"/>
    <property type="molecule type" value="Genomic_DNA"/>
</dbReference>
<evidence type="ECO:0000313" key="2">
    <source>
        <dbReference type="EMBL" id="KAK8404867.1"/>
    </source>
</evidence>
<feature type="transmembrane region" description="Helical" evidence="1">
    <location>
        <begin position="51"/>
        <end position="72"/>
    </location>
</feature>
<keyword evidence="3" id="KW-1185">Reference proteome</keyword>